<proteinExistence type="predicted"/>
<name>F6HS05_VITVI</name>
<feature type="non-terminal residue" evidence="1">
    <location>
        <position position="42"/>
    </location>
</feature>
<sequence length="42" mass="4875">RRGRGISLTMAKSSSNFKLEHPLEKSRQKLLASEKSIRIEYQ</sequence>
<protein>
    <submittedName>
        <fullName evidence="1">Uncharacterized protein</fullName>
    </submittedName>
</protein>
<dbReference type="EMBL" id="FN596130">
    <property type="protein sequence ID" value="CCB57464.1"/>
    <property type="molecule type" value="Genomic_DNA"/>
</dbReference>
<evidence type="ECO:0000313" key="2">
    <source>
        <dbReference type="Proteomes" id="UP000009183"/>
    </source>
</evidence>
<evidence type="ECO:0000313" key="1">
    <source>
        <dbReference type="EMBL" id="CCB57464.1"/>
    </source>
</evidence>
<accession>F6HS05</accession>
<dbReference type="PaxDb" id="29760-VIT_00s1600g00010.t01"/>
<organism evidence="1 2">
    <name type="scientific">Vitis vinifera</name>
    <name type="common">Grape</name>
    <dbReference type="NCBI Taxonomy" id="29760"/>
    <lineage>
        <taxon>Eukaryota</taxon>
        <taxon>Viridiplantae</taxon>
        <taxon>Streptophyta</taxon>
        <taxon>Embryophyta</taxon>
        <taxon>Tracheophyta</taxon>
        <taxon>Spermatophyta</taxon>
        <taxon>Magnoliopsida</taxon>
        <taxon>eudicotyledons</taxon>
        <taxon>Gunneridae</taxon>
        <taxon>Pentapetalae</taxon>
        <taxon>rosids</taxon>
        <taxon>Vitales</taxon>
        <taxon>Vitaceae</taxon>
        <taxon>Viteae</taxon>
        <taxon>Vitis</taxon>
    </lineage>
</organism>
<dbReference type="Proteomes" id="UP000009183">
    <property type="component" value="Unassembled WGS sequence, unordered"/>
</dbReference>
<dbReference type="AlphaFoldDB" id="F6HS05"/>
<dbReference type="InParanoid" id="F6HS05"/>
<keyword evidence="2" id="KW-1185">Reference proteome</keyword>
<gene>
    <name evidence="1" type="ORF">VIT_00s1600g00010</name>
</gene>
<dbReference type="HOGENOM" id="CLU_3263449_0_0_1"/>
<reference evidence="2" key="1">
    <citation type="journal article" date="2007" name="Nature">
        <title>The grapevine genome sequence suggests ancestral hexaploidization in major angiosperm phyla.</title>
        <authorList>
            <consortium name="The French-Italian Public Consortium for Grapevine Genome Characterization."/>
            <person name="Jaillon O."/>
            <person name="Aury J.-M."/>
            <person name="Noel B."/>
            <person name="Policriti A."/>
            <person name="Clepet C."/>
            <person name="Casagrande A."/>
            <person name="Choisne N."/>
            <person name="Aubourg S."/>
            <person name="Vitulo N."/>
            <person name="Jubin C."/>
            <person name="Vezzi A."/>
            <person name="Legeai F."/>
            <person name="Hugueney P."/>
            <person name="Dasilva C."/>
            <person name="Horner D."/>
            <person name="Mica E."/>
            <person name="Jublot D."/>
            <person name="Poulain J."/>
            <person name="Bruyere C."/>
            <person name="Billault A."/>
            <person name="Segurens B."/>
            <person name="Gouyvenoux M."/>
            <person name="Ugarte E."/>
            <person name="Cattonaro F."/>
            <person name="Anthouard V."/>
            <person name="Vico V."/>
            <person name="Del Fabbro C."/>
            <person name="Alaux M."/>
            <person name="Di Gaspero G."/>
            <person name="Dumas V."/>
            <person name="Felice N."/>
            <person name="Paillard S."/>
            <person name="Juman I."/>
            <person name="Moroldo M."/>
            <person name="Scalabrin S."/>
            <person name="Canaguier A."/>
            <person name="Le Clainche I."/>
            <person name="Malacrida G."/>
            <person name="Durand E."/>
            <person name="Pesole G."/>
            <person name="Laucou V."/>
            <person name="Chatelet P."/>
            <person name="Merdinoglu D."/>
            <person name="Delledonne M."/>
            <person name="Pezzotti M."/>
            <person name="Lecharny A."/>
            <person name="Scarpelli C."/>
            <person name="Artiguenave F."/>
            <person name="Pe M.E."/>
            <person name="Valle G."/>
            <person name="Morgante M."/>
            <person name="Caboche M."/>
            <person name="Adam-Blondon A.-F."/>
            <person name="Weissenbach J."/>
            <person name="Quetier F."/>
            <person name="Wincker P."/>
        </authorList>
    </citation>
    <scope>NUCLEOTIDE SEQUENCE [LARGE SCALE GENOMIC DNA]</scope>
    <source>
        <strain evidence="2">cv. Pinot noir / PN40024</strain>
    </source>
</reference>